<comment type="caution">
    <text evidence="2">The sequence shown here is derived from an EMBL/GenBank/DDBJ whole genome shotgun (WGS) entry which is preliminary data.</text>
</comment>
<dbReference type="InterPro" id="IPR012337">
    <property type="entry name" value="RNaseH-like_sf"/>
</dbReference>
<organism evidence="2 3">
    <name type="scientific">Siminovitchia sediminis</name>
    <dbReference type="NCBI Taxonomy" id="1274353"/>
    <lineage>
        <taxon>Bacteria</taxon>
        <taxon>Bacillati</taxon>
        <taxon>Bacillota</taxon>
        <taxon>Bacilli</taxon>
        <taxon>Bacillales</taxon>
        <taxon>Bacillaceae</taxon>
        <taxon>Siminovitchia</taxon>
    </lineage>
</organism>
<evidence type="ECO:0000259" key="1">
    <source>
        <dbReference type="PROSITE" id="PS50994"/>
    </source>
</evidence>
<dbReference type="RefSeq" id="WP_380775935.1">
    <property type="nucleotide sequence ID" value="NZ_JBHUEO010000111.1"/>
</dbReference>
<dbReference type="PANTHER" id="PTHR46889">
    <property type="entry name" value="TRANSPOSASE INSF FOR INSERTION SEQUENCE IS3B-RELATED"/>
    <property type="match status" value="1"/>
</dbReference>
<keyword evidence="3" id="KW-1185">Reference proteome</keyword>
<dbReference type="InterPro" id="IPR050900">
    <property type="entry name" value="Transposase_IS3/IS150/IS904"/>
</dbReference>
<dbReference type="PANTHER" id="PTHR46889:SF4">
    <property type="entry name" value="TRANSPOSASE INSO FOR INSERTION SEQUENCE ELEMENT IS911B-RELATED"/>
    <property type="match status" value="1"/>
</dbReference>
<reference evidence="3" key="1">
    <citation type="journal article" date="2019" name="Int. J. Syst. Evol. Microbiol.">
        <title>The Global Catalogue of Microorganisms (GCM) 10K type strain sequencing project: providing services to taxonomists for standard genome sequencing and annotation.</title>
        <authorList>
            <consortium name="The Broad Institute Genomics Platform"/>
            <consortium name="The Broad Institute Genome Sequencing Center for Infectious Disease"/>
            <person name="Wu L."/>
            <person name="Ma J."/>
        </authorList>
    </citation>
    <scope>NUCLEOTIDE SEQUENCE [LARGE SCALE GENOMIC DNA]</scope>
    <source>
        <strain evidence="3">CGMCC 1.12295</strain>
    </source>
</reference>
<feature type="non-terminal residue" evidence="2">
    <location>
        <position position="1"/>
    </location>
</feature>
<accession>A0ABW4KMS9</accession>
<dbReference type="SUPFAM" id="SSF53098">
    <property type="entry name" value="Ribonuclease H-like"/>
    <property type="match status" value="1"/>
</dbReference>
<dbReference type="EMBL" id="JBHUEO010000111">
    <property type="protein sequence ID" value="MFD1708561.1"/>
    <property type="molecule type" value="Genomic_DNA"/>
</dbReference>
<dbReference type="InterPro" id="IPR036397">
    <property type="entry name" value="RNaseH_sf"/>
</dbReference>
<dbReference type="Gene3D" id="3.30.420.10">
    <property type="entry name" value="Ribonuclease H-like superfamily/Ribonuclease H"/>
    <property type="match status" value="1"/>
</dbReference>
<dbReference type="Pfam" id="PF13333">
    <property type="entry name" value="rve_2"/>
    <property type="match status" value="1"/>
</dbReference>
<protein>
    <submittedName>
        <fullName evidence="2">Transposase</fullName>
    </submittedName>
</protein>
<name>A0ABW4KMS9_9BACI</name>
<evidence type="ECO:0000313" key="3">
    <source>
        <dbReference type="Proteomes" id="UP001597301"/>
    </source>
</evidence>
<dbReference type="Pfam" id="PF00665">
    <property type="entry name" value="rve"/>
    <property type="match status" value="1"/>
</dbReference>
<evidence type="ECO:0000313" key="2">
    <source>
        <dbReference type="EMBL" id="MFD1708561.1"/>
    </source>
</evidence>
<dbReference type="Proteomes" id="UP001597301">
    <property type="component" value="Unassembled WGS sequence"/>
</dbReference>
<gene>
    <name evidence="2" type="ORF">ACFSCZ_17960</name>
</gene>
<feature type="domain" description="Integrase catalytic" evidence="1">
    <location>
        <begin position="1"/>
        <end position="131"/>
    </location>
</feature>
<proteinExistence type="predicted"/>
<sequence>EVIAFETSSSPNQELICRTIRSAQQNRKLKNLEGVLIHSDRGSVYRSLSYHELSEELGFTPSMSRKANCWDNAVIESFFSHLKVEYPLFCSDMTLETCRQDLLSYISYFNERRIQKKLGYVAPKTYLKNFKKAA</sequence>
<dbReference type="PROSITE" id="PS50994">
    <property type="entry name" value="INTEGRASE"/>
    <property type="match status" value="1"/>
</dbReference>
<dbReference type="InterPro" id="IPR001584">
    <property type="entry name" value="Integrase_cat-core"/>
</dbReference>